<comment type="caution">
    <text evidence="3">The sequence shown here is derived from an EMBL/GenBank/DDBJ whole genome shotgun (WGS) entry which is preliminary data.</text>
</comment>
<dbReference type="PROSITE" id="PS50234">
    <property type="entry name" value="VWFA"/>
    <property type="match status" value="1"/>
</dbReference>
<dbReference type="Proteomes" id="UP000295122">
    <property type="component" value="Unassembled WGS sequence"/>
</dbReference>
<gene>
    <name evidence="3" type="ORF">EV668_1232</name>
</gene>
<sequence length="239" mass="24657">MTSTDRAAPPGLAEPTEADARQAAKAAPPPLPLLVVFLVDGSGSMAGERIASLNWAARAVVPAMREAAAEHPEVDLRIRVMRFSSGADWVQPAATPAGRFIWTNLAAEGETDLGAAFRLLAGAFSAPAPGAEETLPPVIVLLTDGYPSDDAEAGLATLLATAEGERAIRIPIAIGPDADLEFLRAFAGEGGIAPLRAHDAERLIGHIRWAATAPIAAGGAIPLPPDSGQKEGEADSLLW</sequence>
<dbReference type="SMART" id="SM00327">
    <property type="entry name" value="VWA"/>
    <property type="match status" value="1"/>
</dbReference>
<organism evidence="3 4">
    <name type="scientific">Enterovirga rhinocerotis</name>
    <dbReference type="NCBI Taxonomy" id="1339210"/>
    <lineage>
        <taxon>Bacteria</taxon>
        <taxon>Pseudomonadati</taxon>
        <taxon>Pseudomonadota</taxon>
        <taxon>Alphaproteobacteria</taxon>
        <taxon>Hyphomicrobiales</taxon>
        <taxon>Methylobacteriaceae</taxon>
        <taxon>Enterovirga</taxon>
    </lineage>
</organism>
<dbReference type="Gene3D" id="3.40.50.410">
    <property type="entry name" value="von Willebrand factor, type A domain"/>
    <property type="match status" value="1"/>
</dbReference>
<dbReference type="EMBL" id="SNZR01000011">
    <property type="protein sequence ID" value="TDR93963.1"/>
    <property type="molecule type" value="Genomic_DNA"/>
</dbReference>
<dbReference type="InterPro" id="IPR002035">
    <property type="entry name" value="VWF_A"/>
</dbReference>
<evidence type="ECO:0000259" key="2">
    <source>
        <dbReference type="PROSITE" id="PS50234"/>
    </source>
</evidence>
<dbReference type="InterPro" id="IPR036465">
    <property type="entry name" value="vWFA_dom_sf"/>
</dbReference>
<dbReference type="Pfam" id="PF13519">
    <property type="entry name" value="VWA_2"/>
    <property type="match status" value="1"/>
</dbReference>
<keyword evidence="4" id="KW-1185">Reference proteome</keyword>
<proteinExistence type="predicted"/>
<name>A0A4R7C736_9HYPH</name>
<feature type="region of interest" description="Disordered" evidence="1">
    <location>
        <begin position="220"/>
        <end position="239"/>
    </location>
</feature>
<reference evidence="3 4" key="1">
    <citation type="submission" date="2019-03" db="EMBL/GenBank/DDBJ databases">
        <title>Genomic Encyclopedia of Type Strains, Phase IV (KMG-IV): sequencing the most valuable type-strain genomes for metagenomic binning, comparative biology and taxonomic classification.</title>
        <authorList>
            <person name="Goeker M."/>
        </authorList>
    </citation>
    <scope>NUCLEOTIDE SEQUENCE [LARGE SCALE GENOMIC DNA]</scope>
    <source>
        <strain evidence="3 4">DSM 25903</strain>
    </source>
</reference>
<dbReference type="SUPFAM" id="SSF53300">
    <property type="entry name" value="vWA-like"/>
    <property type="match status" value="1"/>
</dbReference>
<protein>
    <submittedName>
        <fullName evidence="3">Uncharacterized protein YegL</fullName>
    </submittedName>
</protein>
<dbReference type="CDD" id="cd00198">
    <property type="entry name" value="vWFA"/>
    <property type="match status" value="1"/>
</dbReference>
<dbReference type="RefSeq" id="WP_166652359.1">
    <property type="nucleotide sequence ID" value="NZ_SNZR01000011.1"/>
</dbReference>
<evidence type="ECO:0000256" key="1">
    <source>
        <dbReference type="SAM" id="MobiDB-lite"/>
    </source>
</evidence>
<accession>A0A4R7C736</accession>
<evidence type="ECO:0000313" key="3">
    <source>
        <dbReference type="EMBL" id="TDR93963.1"/>
    </source>
</evidence>
<evidence type="ECO:0000313" key="4">
    <source>
        <dbReference type="Proteomes" id="UP000295122"/>
    </source>
</evidence>
<dbReference type="AlphaFoldDB" id="A0A4R7C736"/>
<feature type="domain" description="VWFA" evidence="2">
    <location>
        <begin position="34"/>
        <end position="189"/>
    </location>
</feature>
<feature type="region of interest" description="Disordered" evidence="1">
    <location>
        <begin position="1"/>
        <end position="25"/>
    </location>
</feature>